<dbReference type="InterPro" id="IPR037066">
    <property type="entry name" value="Plug_dom_sf"/>
</dbReference>
<dbReference type="InterPro" id="IPR012910">
    <property type="entry name" value="Plug_dom"/>
</dbReference>
<protein>
    <submittedName>
        <fullName evidence="13">Outer membrane receptor proteins, mostly Fe transport</fullName>
    </submittedName>
    <submittedName>
        <fullName evidence="14">TonB-dependent receptor</fullName>
    </submittedName>
</protein>
<keyword evidence="3 8" id="KW-1134">Transmembrane beta strand</keyword>
<dbReference type="Proteomes" id="UP001200843">
    <property type="component" value="Unassembled WGS sequence"/>
</dbReference>
<dbReference type="EMBL" id="WDAY01000048">
    <property type="protein sequence ID" value="KAB6557431.1"/>
    <property type="molecule type" value="Genomic_DNA"/>
</dbReference>
<dbReference type="InterPro" id="IPR023996">
    <property type="entry name" value="TonB-dep_OMP_SusC/RagA"/>
</dbReference>
<evidence type="ECO:0000313" key="18">
    <source>
        <dbReference type="EMBL" id="MSS50558.1"/>
    </source>
</evidence>
<dbReference type="Gene3D" id="2.40.170.20">
    <property type="entry name" value="TonB-dependent receptor, beta-barrel domain"/>
    <property type="match status" value="1"/>
</dbReference>
<dbReference type="EMBL" id="JABDSI010000069">
    <property type="protein sequence ID" value="NMW39064.1"/>
    <property type="molecule type" value="Genomic_DNA"/>
</dbReference>
<accession>A0A174K3U5</accession>
<dbReference type="Proteomes" id="UP000261003">
    <property type="component" value="Unassembled WGS sequence"/>
</dbReference>
<feature type="signal peptide" evidence="10">
    <location>
        <begin position="1"/>
        <end position="27"/>
    </location>
</feature>
<evidence type="ECO:0000313" key="31">
    <source>
        <dbReference type="Proteomes" id="UP000462015"/>
    </source>
</evidence>
<evidence type="ECO:0000256" key="1">
    <source>
        <dbReference type="ARBA" id="ARBA00004571"/>
    </source>
</evidence>
<dbReference type="Proteomes" id="UP000583639">
    <property type="component" value="Unassembled WGS sequence"/>
</dbReference>
<evidence type="ECO:0000313" key="15">
    <source>
        <dbReference type="EMBL" id="KAB6630554.1"/>
    </source>
</evidence>
<dbReference type="InterPro" id="IPR039426">
    <property type="entry name" value="TonB-dep_rcpt-like"/>
</dbReference>
<evidence type="ECO:0000313" key="30">
    <source>
        <dbReference type="Proteomes" id="UP000460950"/>
    </source>
</evidence>
<reference evidence="19 32" key="5">
    <citation type="submission" date="2020-04" db="EMBL/GenBank/DDBJ databases">
        <title>A novel gut-associated lysogenic phage, Bacteroides phage BV01, alters the host transcriptome and bile acid metabolism in Bacteroides vulgatus.</title>
        <authorList>
            <person name="Campbell D.E."/>
            <person name="Ly L."/>
            <person name="Ridlon J.M."/>
            <person name="Hsiao A."/>
            <person name="Degnan P.H."/>
        </authorList>
    </citation>
    <scope>NUCLEOTIDE SEQUENCE [LARGE SCALE GENOMIC DNA]</scope>
    <source>
        <strain evidence="19 32">VPI-BV8526</strain>
    </source>
</reference>
<dbReference type="EMBL" id="QSTG01000061">
    <property type="protein sequence ID" value="RGM38026.1"/>
    <property type="molecule type" value="Genomic_DNA"/>
</dbReference>
<dbReference type="Proteomes" id="UP000437431">
    <property type="component" value="Unassembled WGS sequence"/>
</dbReference>
<name>A0A174K3U5_PHOVU</name>
<evidence type="ECO:0000256" key="4">
    <source>
        <dbReference type="ARBA" id="ARBA00022692"/>
    </source>
</evidence>
<evidence type="ECO:0000259" key="11">
    <source>
        <dbReference type="Pfam" id="PF00593"/>
    </source>
</evidence>
<dbReference type="AlphaFoldDB" id="A0A174K3U5"/>
<dbReference type="InterPro" id="IPR023997">
    <property type="entry name" value="TonB-dep_OMP_SusC/RagA_CS"/>
</dbReference>
<evidence type="ECO:0000313" key="29">
    <source>
        <dbReference type="Proteomes" id="UP000437431"/>
    </source>
</evidence>
<dbReference type="SUPFAM" id="SSF56935">
    <property type="entry name" value="Porins"/>
    <property type="match status" value="1"/>
</dbReference>
<evidence type="ECO:0000313" key="21">
    <source>
        <dbReference type="EMBL" id="RGM38026.1"/>
    </source>
</evidence>
<reference evidence="16" key="6">
    <citation type="submission" date="2022-01" db="EMBL/GenBank/DDBJ databases">
        <title>Collection of gut derived symbiotic bacterial strains cultured from healthy donors.</title>
        <authorList>
            <person name="Lin H."/>
            <person name="Kohout C."/>
            <person name="Waligurski E."/>
            <person name="Pamer E.G."/>
        </authorList>
    </citation>
    <scope>NUCLEOTIDE SEQUENCE</scope>
    <source>
        <strain evidence="16">DFI.6.72</strain>
    </source>
</reference>
<keyword evidence="6 8" id="KW-0472">Membrane</keyword>
<sequence length="1035" mass="114486">MKLRYLQIASSICITCCHLGMSHPALASQTYSKMLTKEYVVTKKNVNGTIVDKDGNPLIGVTIFEKGTDNGCITDFNGQYQLSLSNRDAVIVISYVGYKTQELKGDQLVEKIVLEEDAVALDELVVVGYAVQKKKELTGSTSSLKASDKKLSVTTSLDQMMQGNLSGVNITNASGMPGGAVRVSIRGVGSINGSNEPLFVIDGIPVSNSDNSGVNGRFGGSVQNPLSMLNPNDIESIDVLKDAAATAIYGSRATNGVVMVTTKRGKKGQRTTVNLSASYGLQSLPKEIEMADSDLYLTVRNEAVNNYNTQNNLKPGDNLYKTLEVNPRPGQPDTDWIDLITHDQAAVQNYEVSVSSGSEKTRFYSSLGYFDQEGIILTNRFRRYSLRTNVDHDISNAFQTGVSIALSKTINNRVPNDNVGNGIFTRSIEQRPFDVPFKEDGRYMIGGVDIPRHNGIQVLNEQKSKNEWYRVLANAYLTIKLLEGLEYKLSLSGDIRYSNDYLKLTKDHPYGSPKGEITDYRSMMQNYLIDNTLTYTKQIKDFNFTALGGYSMQEINTDASSIVGKDFPSSQFDYINAAGRINSASTTGGKNRLISTFFRLNMGYADRYLFTFSIRADGSSKFADGNQWGTFPSVSGAWRISNESFFPKDGIISDLKLRASWGMTGNQEGIGNYDSRSLANGGHNYNGQDGIAITTLANPDLKWEKSDQTNIGLDLSLFNDRVTVGMDYFIKNTKDLLYDRPLHTTTGFSSITQNIGSMRNTGFEFNVESHNIMNDRFSWDTQFNISTIKNKLTSLIDEKPIPVGNHVLQVGQPIGSFYMYKMDGIYQDNQEVPEKLYAKGVRAGDIKYADKDNDGDLTPADKEIVGKPLPDFFGGLTNRFRYGNFDLTIFNTFSVGNDVYATGMGGIDAVGHNNYGMRKDIAANRWTGPGTNNSIPRAMISTHNTQASTYLLHDGSYFKFKDVTLGYTLPSNLTQKLNISNMRVYLSAQNLWTISSYPGYDPEVSYSVNNSKTMGEDAMTVPQLRTFVCGFNLTF</sequence>
<dbReference type="InterPro" id="IPR008969">
    <property type="entry name" value="CarboxyPept-like_regulatory"/>
</dbReference>
<evidence type="ECO:0000313" key="23">
    <source>
        <dbReference type="EMBL" id="RHJ75637.1"/>
    </source>
</evidence>
<dbReference type="Gene3D" id="2.60.40.1120">
    <property type="entry name" value="Carboxypeptidase-like, regulatory domain"/>
    <property type="match status" value="1"/>
</dbReference>
<evidence type="ECO:0000313" key="25">
    <source>
        <dbReference type="Proteomes" id="UP000260640"/>
    </source>
</evidence>
<dbReference type="EMBL" id="JAQKEI010000032">
    <property type="protein sequence ID" value="MDB0853637.1"/>
    <property type="molecule type" value="Genomic_DNA"/>
</dbReference>
<evidence type="ECO:0000256" key="9">
    <source>
        <dbReference type="RuleBase" id="RU003357"/>
    </source>
</evidence>
<evidence type="ECO:0000256" key="2">
    <source>
        <dbReference type="ARBA" id="ARBA00022448"/>
    </source>
</evidence>
<dbReference type="EMBL" id="CYZI01000027">
    <property type="protein sequence ID" value="CUP05116.1"/>
    <property type="molecule type" value="Genomic_DNA"/>
</dbReference>
<evidence type="ECO:0000313" key="19">
    <source>
        <dbReference type="EMBL" id="NMW39064.1"/>
    </source>
</evidence>
<keyword evidence="10" id="KW-0732">Signal</keyword>
<evidence type="ECO:0000256" key="7">
    <source>
        <dbReference type="ARBA" id="ARBA00023237"/>
    </source>
</evidence>
<dbReference type="InterPro" id="IPR000531">
    <property type="entry name" value="Beta-barrel_TonB"/>
</dbReference>
<reference evidence="29 31" key="3">
    <citation type="journal article" date="2019" name="Nat. Med.">
        <title>A library of human gut bacterial isolates paired with longitudinal multiomics data enables mechanistic microbiome research.</title>
        <authorList>
            <person name="Poyet M."/>
            <person name="Groussin M."/>
            <person name="Gibbons S.M."/>
            <person name="Avila-Pacheco J."/>
            <person name="Jiang X."/>
            <person name="Kearney S.M."/>
            <person name="Perrotta A.R."/>
            <person name="Berdy B."/>
            <person name="Zhao S."/>
            <person name="Lieberman T.D."/>
            <person name="Swanson P.K."/>
            <person name="Smith M."/>
            <person name="Roesemann S."/>
            <person name="Alexander J.E."/>
            <person name="Rich S.A."/>
            <person name="Livny J."/>
            <person name="Vlamakis H."/>
            <person name="Clish C."/>
            <person name="Bullock K."/>
            <person name="Deik A."/>
            <person name="Scott J."/>
            <person name="Pierce K.A."/>
            <person name="Xavier R.J."/>
            <person name="Alm E.J."/>
        </authorList>
    </citation>
    <scope>NUCLEOTIDE SEQUENCE [LARGE SCALE GENOMIC DNA]</scope>
    <source>
        <strain evidence="14 29">BIOML-A111</strain>
        <strain evidence="15 31">BIOML-A98</strain>
    </source>
</reference>
<keyword evidence="13" id="KW-0675">Receptor</keyword>
<proteinExistence type="inferred from homology"/>
<dbReference type="Gene3D" id="2.170.130.10">
    <property type="entry name" value="TonB-dependent receptor, plug domain"/>
    <property type="match status" value="1"/>
</dbReference>
<reference evidence="18 30" key="4">
    <citation type="submission" date="2019-09" db="EMBL/GenBank/DDBJ databases">
        <title>In-depth cultivation of the pig gut microbiome towards novel bacterial diversity and tailored functional studies.</title>
        <authorList>
            <person name="Wylensek D."/>
            <person name="Hitch T.C.A."/>
            <person name="Clavel T."/>
        </authorList>
    </citation>
    <scope>NUCLEOTIDE SEQUENCE [LARGE SCALE GENOMIC DNA]</scope>
    <source>
        <strain evidence="18 30">WCA-389-WT-3C</strain>
    </source>
</reference>
<dbReference type="NCBIfam" id="TIGR04056">
    <property type="entry name" value="OMP_RagA_SusC"/>
    <property type="match status" value="1"/>
</dbReference>
<evidence type="ECO:0000313" key="17">
    <source>
        <dbReference type="EMBL" id="MDB0853637.1"/>
    </source>
</evidence>
<evidence type="ECO:0000313" key="26">
    <source>
        <dbReference type="Proteomes" id="UP000261003"/>
    </source>
</evidence>
<comment type="subcellular location">
    <subcellularLocation>
        <location evidence="1 8">Cell outer membrane</location>
        <topology evidence="1 8">Multi-pass membrane protein</topology>
    </subcellularLocation>
</comment>
<reference evidence="13 24" key="1">
    <citation type="submission" date="2015-09" db="EMBL/GenBank/DDBJ databases">
        <authorList>
            <consortium name="Pathogen Informatics"/>
        </authorList>
    </citation>
    <scope>NUCLEOTIDE SEQUENCE [LARGE SCALE GENOMIC DNA]</scope>
    <source>
        <strain evidence="13 24">2789STDY5834842</strain>
    </source>
</reference>
<reference evidence="25 26" key="2">
    <citation type="submission" date="2018-08" db="EMBL/GenBank/DDBJ databases">
        <title>A genome reference for cultivated species of the human gut microbiota.</title>
        <authorList>
            <person name="Zou Y."/>
            <person name="Xue W."/>
            <person name="Luo G."/>
        </authorList>
    </citation>
    <scope>NUCLEOTIDE SEQUENCE [LARGE SCALE GENOMIC DNA]</scope>
    <source>
        <strain evidence="22 27">AF25-30LB</strain>
        <strain evidence="23 28">AM09-18</strain>
        <strain evidence="21 26">OM08-13BH</strain>
        <strain evidence="20 25">TM05-16</strain>
    </source>
</reference>
<reference evidence="17" key="7">
    <citation type="submission" date="2023-01" db="EMBL/GenBank/DDBJ databases">
        <title>Human gut microbiome strain richness.</title>
        <authorList>
            <person name="Chen-Liaw A."/>
        </authorList>
    </citation>
    <scope>NUCLEOTIDE SEQUENCE</scope>
    <source>
        <strain evidence="17">H9_m1001271B151109d0_201107</strain>
    </source>
</reference>
<keyword evidence="7 8" id="KW-0998">Cell outer membrane</keyword>
<dbReference type="SUPFAM" id="SSF49464">
    <property type="entry name" value="Carboxypeptidase regulatory domain-like"/>
    <property type="match status" value="1"/>
</dbReference>
<dbReference type="Proteomes" id="UP000260640">
    <property type="component" value="Unassembled WGS sequence"/>
</dbReference>
<evidence type="ECO:0000313" key="24">
    <source>
        <dbReference type="Proteomes" id="UP000095333"/>
    </source>
</evidence>
<evidence type="ECO:0000313" key="32">
    <source>
        <dbReference type="Proteomes" id="UP000583639"/>
    </source>
</evidence>
<dbReference type="EMBL" id="VULU01000055">
    <property type="protein sequence ID" value="MSS50558.1"/>
    <property type="molecule type" value="Genomic_DNA"/>
</dbReference>
<evidence type="ECO:0000313" key="14">
    <source>
        <dbReference type="EMBL" id="KAB6557431.1"/>
    </source>
</evidence>
<dbReference type="EMBL" id="QSPP01000075">
    <property type="protein sequence ID" value="RGJ82082.1"/>
    <property type="molecule type" value="Genomic_DNA"/>
</dbReference>
<evidence type="ECO:0000313" key="20">
    <source>
        <dbReference type="EMBL" id="RGJ82082.1"/>
    </source>
</evidence>
<evidence type="ECO:0000256" key="6">
    <source>
        <dbReference type="ARBA" id="ARBA00023136"/>
    </source>
</evidence>
<keyword evidence="2 8" id="KW-0813">Transport</keyword>
<feature type="domain" description="TonB-dependent receptor plug" evidence="12">
    <location>
        <begin position="133"/>
        <end position="257"/>
    </location>
</feature>
<keyword evidence="5 9" id="KW-0798">TonB box</keyword>
<dbReference type="InterPro" id="IPR036942">
    <property type="entry name" value="Beta-barrel_TonB_sf"/>
</dbReference>
<comment type="similarity">
    <text evidence="8 9">Belongs to the TonB-dependent receptor family.</text>
</comment>
<feature type="chain" id="PRO_5014251726" evidence="10">
    <location>
        <begin position="28"/>
        <end position="1035"/>
    </location>
</feature>
<evidence type="ECO:0000256" key="8">
    <source>
        <dbReference type="PROSITE-ProRule" id="PRU01360"/>
    </source>
</evidence>
<dbReference type="PROSITE" id="PS52016">
    <property type="entry name" value="TONB_DEPENDENT_REC_3"/>
    <property type="match status" value="1"/>
</dbReference>
<dbReference type="Proteomes" id="UP001210999">
    <property type="component" value="Unassembled WGS sequence"/>
</dbReference>
<dbReference type="Proteomes" id="UP000095333">
    <property type="component" value="Unassembled WGS sequence"/>
</dbReference>
<dbReference type="Proteomes" id="UP000460950">
    <property type="component" value="Unassembled WGS sequence"/>
</dbReference>
<dbReference type="NCBIfam" id="TIGR04057">
    <property type="entry name" value="SusC_RagA_signa"/>
    <property type="match status" value="1"/>
</dbReference>
<feature type="domain" description="TonB-dependent receptor-like beta-barrel" evidence="11">
    <location>
        <begin position="430"/>
        <end position="991"/>
    </location>
</feature>
<dbReference type="Proteomes" id="UP000283958">
    <property type="component" value="Unassembled WGS sequence"/>
</dbReference>
<evidence type="ECO:0000313" key="16">
    <source>
        <dbReference type="EMBL" id="MCG4690580.1"/>
    </source>
</evidence>
<organism evidence="13 24">
    <name type="scientific">Phocaeicola vulgatus</name>
    <name type="common">Bacteroides vulgatus</name>
    <dbReference type="NCBI Taxonomy" id="821"/>
    <lineage>
        <taxon>Bacteria</taxon>
        <taxon>Pseudomonadati</taxon>
        <taxon>Bacteroidota</taxon>
        <taxon>Bacteroidia</taxon>
        <taxon>Bacteroidales</taxon>
        <taxon>Bacteroidaceae</taxon>
        <taxon>Phocaeicola</taxon>
    </lineage>
</organism>
<evidence type="ECO:0000313" key="27">
    <source>
        <dbReference type="Proteomes" id="UP000266497"/>
    </source>
</evidence>
<dbReference type="Proteomes" id="UP000266497">
    <property type="component" value="Unassembled WGS sequence"/>
</dbReference>
<evidence type="ECO:0000256" key="5">
    <source>
        <dbReference type="ARBA" id="ARBA00023077"/>
    </source>
</evidence>
<evidence type="ECO:0000256" key="10">
    <source>
        <dbReference type="SAM" id="SignalP"/>
    </source>
</evidence>
<evidence type="ECO:0000313" key="13">
    <source>
        <dbReference type="EMBL" id="CUP05116.1"/>
    </source>
</evidence>
<dbReference type="Proteomes" id="UP000462015">
    <property type="component" value="Unassembled WGS sequence"/>
</dbReference>
<dbReference type="EMBL" id="QRMN01000029">
    <property type="protein sequence ID" value="RHJ75637.1"/>
    <property type="molecule type" value="Genomic_DNA"/>
</dbReference>
<dbReference type="Pfam" id="PF00593">
    <property type="entry name" value="TonB_dep_Rec_b-barrel"/>
    <property type="match status" value="1"/>
</dbReference>
<dbReference type="EMBL" id="WDAL01000057">
    <property type="protein sequence ID" value="KAB6630554.1"/>
    <property type="molecule type" value="Genomic_DNA"/>
</dbReference>
<dbReference type="Pfam" id="PF13715">
    <property type="entry name" value="CarbopepD_reg_2"/>
    <property type="match status" value="1"/>
</dbReference>
<keyword evidence="4 8" id="KW-0812">Transmembrane</keyword>
<evidence type="ECO:0000313" key="28">
    <source>
        <dbReference type="Proteomes" id="UP000283958"/>
    </source>
</evidence>
<dbReference type="EMBL" id="QRUD01000073">
    <property type="protein sequence ID" value="RGR33517.1"/>
    <property type="molecule type" value="Genomic_DNA"/>
</dbReference>
<dbReference type="Pfam" id="PF07715">
    <property type="entry name" value="Plug"/>
    <property type="match status" value="1"/>
</dbReference>
<dbReference type="RefSeq" id="WP_080552604.1">
    <property type="nucleotide sequence ID" value="NZ_BAABYE010000001.1"/>
</dbReference>
<gene>
    <name evidence="13" type="primary">fepA_6</name>
    <name evidence="23" type="ORF">DW105_12700</name>
    <name evidence="22" type="ORF">DWY53_19320</name>
    <name evidence="21" type="ORF">DXC16_22045</name>
    <name evidence="20" type="ORF">DXD46_17550</name>
    <name evidence="13" type="ORF">ERS852457_03353</name>
    <name evidence="18" type="ORF">FYJ30_20285</name>
    <name evidence="15" type="ORF">GAY12_20465</name>
    <name evidence="14" type="ORF">GAY79_17795</name>
    <name evidence="19" type="ORF">HKQ55_02530</name>
    <name evidence="16" type="ORF">L0N01_18495</name>
    <name evidence="17" type="ORF">PL594_19255</name>
</gene>
<evidence type="ECO:0000256" key="3">
    <source>
        <dbReference type="ARBA" id="ARBA00022452"/>
    </source>
</evidence>
<dbReference type="EMBL" id="JAKNGO010000057">
    <property type="protein sequence ID" value="MCG4690580.1"/>
    <property type="molecule type" value="Genomic_DNA"/>
</dbReference>
<evidence type="ECO:0000259" key="12">
    <source>
        <dbReference type="Pfam" id="PF07715"/>
    </source>
</evidence>
<dbReference type="GO" id="GO:0009279">
    <property type="term" value="C:cell outer membrane"/>
    <property type="evidence" value="ECO:0007669"/>
    <property type="project" value="UniProtKB-SubCell"/>
</dbReference>
<evidence type="ECO:0000313" key="22">
    <source>
        <dbReference type="EMBL" id="RGR33517.1"/>
    </source>
</evidence>